<dbReference type="SUPFAM" id="SSF56672">
    <property type="entry name" value="DNA/RNA polymerases"/>
    <property type="match status" value="1"/>
</dbReference>
<keyword evidence="1" id="KW-1133">Transmembrane helix</keyword>
<dbReference type="PANTHER" id="PTHR46148:SF57">
    <property type="entry name" value="OS12G0499874 PROTEIN"/>
    <property type="match status" value="1"/>
</dbReference>
<dbReference type="Gene3D" id="3.30.70.270">
    <property type="match status" value="1"/>
</dbReference>
<reference evidence="3" key="1">
    <citation type="submission" date="2023-08" db="EMBL/GenBank/DDBJ databases">
        <title>A de novo genome assembly of Solanum verrucosum Schlechtendal, a Mexican diploid species geographically isolated from the other diploid A-genome species in potato relatives.</title>
        <authorList>
            <person name="Hosaka K."/>
        </authorList>
    </citation>
    <scope>NUCLEOTIDE SEQUENCE</scope>
    <source>
        <tissue evidence="3">Young leaves</tissue>
    </source>
</reference>
<proteinExistence type="predicted"/>
<sequence>MVVEIGLADLFGQRRHLIFFSVPSMVNLYNPIKTSRCYFKRSLHNSSLDKLVRDTDSKTPTFELVMIVNKFPEVFPDDLLGIPPKREIDFGSLSNILTCLLIVCIDDVLIYSWIENEHVEKLRTIMDRELYAKFTKSKFWLRSISFLVYIVPVKVSRKIFIHCFSFDNIDSKEGEILMVGLDYVFMQHGNVNAYASRKLKKLFQMCLGTQVKLNTPFHPQIDGQVKCTIQTLEDMALYIRRYMSPIALFEVGEVTLIGPELVHEAMEKGVMRSGRKWNLSPRYMGSYQFLKRMDKVAYELELPNDLASVHPILHISLLKKFAGDPTSIVPWKIFSFGATWQSKSSFADPLKDSPIDPFYRLLGLAFPHFSYVTLGDQSFHHRYSQHFVELPFLSPSWLCPWAGLLELLASRRATWLLAEWFWQTSDLFFFSLFIFFTLFCTVMSLPFSFAFFAVN</sequence>
<dbReference type="AlphaFoldDB" id="A0AAF0U253"/>
<dbReference type="PANTHER" id="PTHR46148">
    <property type="entry name" value="CHROMO DOMAIN-CONTAINING PROTEIN"/>
    <property type="match status" value="1"/>
</dbReference>
<keyword evidence="1" id="KW-0812">Transmembrane</keyword>
<keyword evidence="4" id="KW-1185">Reference proteome</keyword>
<name>A0AAF0U253_SOLVR</name>
<feature type="domain" description="Tf2-1-like SH3-like" evidence="2">
    <location>
        <begin position="268"/>
        <end position="321"/>
    </location>
</feature>
<protein>
    <recommendedName>
        <fullName evidence="2">Tf2-1-like SH3-like domain-containing protein</fullName>
    </recommendedName>
</protein>
<gene>
    <name evidence="3" type="ORF">MTR67_031273</name>
</gene>
<dbReference type="InterPro" id="IPR056924">
    <property type="entry name" value="SH3_Tf2-1"/>
</dbReference>
<dbReference type="InterPro" id="IPR043502">
    <property type="entry name" value="DNA/RNA_pol_sf"/>
</dbReference>
<dbReference type="EMBL" id="CP133618">
    <property type="protein sequence ID" value="WMV37888.1"/>
    <property type="molecule type" value="Genomic_DNA"/>
</dbReference>
<evidence type="ECO:0000259" key="2">
    <source>
        <dbReference type="Pfam" id="PF24626"/>
    </source>
</evidence>
<evidence type="ECO:0000313" key="4">
    <source>
        <dbReference type="Proteomes" id="UP001234989"/>
    </source>
</evidence>
<evidence type="ECO:0000256" key="1">
    <source>
        <dbReference type="SAM" id="Phobius"/>
    </source>
</evidence>
<dbReference type="InterPro" id="IPR043128">
    <property type="entry name" value="Rev_trsase/Diguanyl_cyclase"/>
</dbReference>
<feature type="transmembrane region" description="Helical" evidence="1">
    <location>
        <begin position="428"/>
        <end position="454"/>
    </location>
</feature>
<accession>A0AAF0U253</accession>
<keyword evidence="1" id="KW-0472">Membrane</keyword>
<organism evidence="3 4">
    <name type="scientific">Solanum verrucosum</name>
    <dbReference type="NCBI Taxonomy" id="315347"/>
    <lineage>
        <taxon>Eukaryota</taxon>
        <taxon>Viridiplantae</taxon>
        <taxon>Streptophyta</taxon>
        <taxon>Embryophyta</taxon>
        <taxon>Tracheophyta</taxon>
        <taxon>Spermatophyta</taxon>
        <taxon>Magnoliopsida</taxon>
        <taxon>eudicotyledons</taxon>
        <taxon>Gunneridae</taxon>
        <taxon>Pentapetalae</taxon>
        <taxon>asterids</taxon>
        <taxon>lamiids</taxon>
        <taxon>Solanales</taxon>
        <taxon>Solanaceae</taxon>
        <taxon>Solanoideae</taxon>
        <taxon>Solaneae</taxon>
        <taxon>Solanum</taxon>
    </lineage>
</organism>
<dbReference type="Pfam" id="PF24626">
    <property type="entry name" value="SH3_Tf2-1"/>
    <property type="match status" value="1"/>
</dbReference>
<evidence type="ECO:0000313" key="3">
    <source>
        <dbReference type="EMBL" id="WMV37888.1"/>
    </source>
</evidence>
<dbReference type="Proteomes" id="UP001234989">
    <property type="component" value="Chromosome 7"/>
</dbReference>